<dbReference type="EMBL" id="KQ978473">
    <property type="protein sequence ID" value="KYM93698.1"/>
    <property type="molecule type" value="Genomic_DNA"/>
</dbReference>
<evidence type="ECO:0000313" key="3">
    <source>
        <dbReference type="EMBL" id="KYM93698.1"/>
    </source>
</evidence>
<gene>
    <name evidence="3" type="ORF">ALC62_15684</name>
    <name evidence="4" type="ORF">ALC62_15686</name>
</gene>
<keyword evidence="2" id="KW-0472">Membrane</keyword>
<sequence length="772" mass="88701">MARDNQTNTLELHIKVNEQNLSAISEKSNTGTLRIPSDPSWPKIPPRHPSNNIDDIIEPPCVITLTESPRKGRNIVQTVASRHLKSRLNQGCETITHIPKRLPSCSDPRFRRQQISRQKAEKPDEFYATKNDEQTPKLDTRVTQGTEKLADNLLSNTTKSANKITDYPVDEQSILEAKHCSTLQYATNERYDVGNRFSQEQEKETNRPLFLMVNEKRIHALPVNPVNVETASAQSLQCYNVQIPVVAYRDIPLQISSVPTQMEKDVQMSSVCENDSKKGQEIVENICTGLTKNTSSMYSFRESKNEKYPLDNIERYNAKSNDDISKNKSISKNCGEHHTSEREIGAKKNVTSFSQNIAKNITLDNNRGNFDVLELNNADGVNNGKSLNYSNLNIAARSKNFVGQSYVIDSCIANGEKNEREMSKSSERKMAKTSMHSYVNTETQKLAYHVKGDRNNADKPWTNVINDQVLDKSSAFSQAGDKEYDKSNKKKESKKEKHGERELRINVKRKAAPINLSRKAKSFLRKKSRFAITDSDCTLILPGYRGIKGKRYKKSRHRSKISQSLRERNGINSTNSLLVKYDTSKQDRMNSRSLMNLRMRNSFEKPFSIPLETQELLNKNYWEYFWKLRCKMEPDNAKEKEECLNEHHLPESQTLRQCSVLSCMINTALQDSTRVTDDERLMKVQRQRVKQANKRLLGHRAVALLCVAFYVAVIFLPMMYDYFFEEEYNDENTNYLELMFQYITSLFGEALDGVTDVLTTILLRPVRFGRKR</sequence>
<feature type="region of interest" description="Disordered" evidence="1">
    <location>
        <begin position="29"/>
        <end position="55"/>
    </location>
</feature>
<proteinExistence type="predicted"/>
<protein>
    <submittedName>
        <fullName evidence="3">Uncharacterized protein</fullName>
    </submittedName>
</protein>
<evidence type="ECO:0000313" key="4">
    <source>
        <dbReference type="EMBL" id="KYM93700.1"/>
    </source>
</evidence>
<dbReference type="Proteomes" id="UP000078542">
    <property type="component" value="Unassembled WGS sequence"/>
</dbReference>
<evidence type="ECO:0000256" key="1">
    <source>
        <dbReference type="SAM" id="MobiDB-lite"/>
    </source>
</evidence>
<reference evidence="3 5" key="1">
    <citation type="submission" date="2016-03" db="EMBL/GenBank/DDBJ databases">
        <title>Cyphomyrmex costatus WGS genome.</title>
        <authorList>
            <person name="Nygaard S."/>
            <person name="Hu H."/>
            <person name="Boomsma J."/>
            <person name="Zhang G."/>
        </authorList>
    </citation>
    <scope>NUCLEOTIDE SEQUENCE [LARGE SCALE GENOMIC DNA]</scope>
    <source>
        <strain evidence="3">MS0001</strain>
        <tissue evidence="3">Whole body</tissue>
    </source>
</reference>
<evidence type="ECO:0000256" key="2">
    <source>
        <dbReference type="SAM" id="Phobius"/>
    </source>
</evidence>
<accession>A0A151I6L3</accession>
<feature type="region of interest" description="Disordered" evidence="1">
    <location>
        <begin position="476"/>
        <end position="501"/>
    </location>
</feature>
<name>A0A151I6L3_9HYME</name>
<organism evidence="3 5">
    <name type="scientific">Cyphomyrmex costatus</name>
    <dbReference type="NCBI Taxonomy" id="456900"/>
    <lineage>
        <taxon>Eukaryota</taxon>
        <taxon>Metazoa</taxon>
        <taxon>Ecdysozoa</taxon>
        <taxon>Arthropoda</taxon>
        <taxon>Hexapoda</taxon>
        <taxon>Insecta</taxon>
        <taxon>Pterygota</taxon>
        <taxon>Neoptera</taxon>
        <taxon>Endopterygota</taxon>
        <taxon>Hymenoptera</taxon>
        <taxon>Apocrita</taxon>
        <taxon>Aculeata</taxon>
        <taxon>Formicoidea</taxon>
        <taxon>Formicidae</taxon>
        <taxon>Myrmicinae</taxon>
        <taxon>Cyphomyrmex</taxon>
    </lineage>
</organism>
<keyword evidence="5" id="KW-1185">Reference proteome</keyword>
<keyword evidence="2" id="KW-1133">Transmembrane helix</keyword>
<dbReference type="AlphaFoldDB" id="A0A151I6L3"/>
<feature type="transmembrane region" description="Helical" evidence="2">
    <location>
        <begin position="701"/>
        <end position="720"/>
    </location>
</feature>
<keyword evidence="2" id="KW-0812">Transmembrane</keyword>
<dbReference type="EMBL" id="KQ978473">
    <property type="protein sequence ID" value="KYM93700.1"/>
    <property type="molecule type" value="Genomic_DNA"/>
</dbReference>
<evidence type="ECO:0000313" key="5">
    <source>
        <dbReference type="Proteomes" id="UP000078542"/>
    </source>
</evidence>